<keyword evidence="1" id="KW-0808">Transferase</keyword>
<dbReference type="PANTHER" id="PTHR15046:SF3">
    <property type="entry name" value="BETA-1,4 N-ACETYLGALACTOSAMINYLTRANSFERASE 2-LIKE"/>
    <property type="match status" value="1"/>
</dbReference>
<dbReference type="PANTHER" id="PTHR15046">
    <property type="entry name" value="GLYCO_TRANS_2-LIKE DOMAIN-CONTAINING PROTEIN"/>
    <property type="match status" value="1"/>
</dbReference>
<reference evidence="1 2" key="1">
    <citation type="journal article" date="2014" name="Genome Biol. Evol.">
        <title>The genome of the myxosporean Thelohanellus kitauei shows adaptations to nutrient acquisition within its fish host.</title>
        <authorList>
            <person name="Yang Y."/>
            <person name="Xiong J."/>
            <person name="Zhou Z."/>
            <person name="Huo F."/>
            <person name="Miao W."/>
            <person name="Ran C."/>
            <person name="Liu Y."/>
            <person name="Zhang J."/>
            <person name="Feng J."/>
            <person name="Wang M."/>
            <person name="Wang M."/>
            <person name="Wang L."/>
            <person name="Yao B."/>
        </authorList>
    </citation>
    <scope>NUCLEOTIDE SEQUENCE [LARGE SCALE GENOMIC DNA]</scope>
    <source>
        <strain evidence="1">Wuqing</strain>
    </source>
</reference>
<dbReference type="OrthoDB" id="2139606at2759"/>
<dbReference type="GO" id="GO:0016740">
    <property type="term" value="F:transferase activity"/>
    <property type="evidence" value="ECO:0007669"/>
    <property type="project" value="UniProtKB-KW"/>
</dbReference>
<sequence length="177" mass="20930">MVKTKYFLLVDDDNFFTGQTKIEKLVSILESTNANFVGGDLPVIKKYCSFFGKFTLIRNNKTGKVRILHENGVYFENILNFKYCYRVDVILNFFVARKDEVMKFGGWNDELIVAEHKDFFLRMLQHNVRVIFCADIRIGHNQISDRLRRLRSKIQKGNSHKMRMMNNLHHIDYRSAV</sequence>
<evidence type="ECO:0000313" key="1">
    <source>
        <dbReference type="EMBL" id="KII63431.1"/>
    </source>
</evidence>
<keyword evidence="2" id="KW-1185">Reference proteome</keyword>
<dbReference type="AlphaFoldDB" id="A0A0C2MP45"/>
<name>A0A0C2MP45_THEKT</name>
<accession>A0A0C2MP45</accession>
<dbReference type="Gene3D" id="3.90.550.10">
    <property type="entry name" value="Spore Coat Polysaccharide Biosynthesis Protein SpsA, Chain A"/>
    <property type="match status" value="1"/>
</dbReference>
<gene>
    <name evidence="1" type="ORF">RF11_02240</name>
</gene>
<evidence type="ECO:0000313" key="2">
    <source>
        <dbReference type="Proteomes" id="UP000031668"/>
    </source>
</evidence>
<organism evidence="1 2">
    <name type="scientific">Thelohanellus kitauei</name>
    <name type="common">Myxosporean</name>
    <dbReference type="NCBI Taxonomy" id="669202"/>
    <lineage>
        <taxon>Eukaryota</taxon>
        <taxon>Metazoa</taxon>
        <taxon>Cnidaria</taxon>
        <taxon>Myxozoa</taxon>
        <taxon>Myxosporea</taxon>
        <taxon>Bivalvulida</taxon>
        <taxon>Platysporina</taxon>
        <taxon>Myxobolidae</taxon>
        <taxon>Thelohanellus</taxon>
    </lineage>
</organism>
<dbReference type="Proteomes" id="UP000031668">
    <property type="component" value="Unassembled WGS sequence"/>
</dbReference>
<dbReference type="InterPro" id="IPR029044">
    <property type="entry name" value="Nucleotide-diphossugar_trans"/>
</dbReference>
<proteinExistence type="predicted"/>
<dbReference type="SUPFAM" id="SSF53448">
    <property type="entry name" value="Nucleotide-diphospho-sugar transferases"/>
    <property type="match status" value="1"/>
</dbReference>
<protein>
    <submittedName>
        <fullName evidence="1">Beta-1,4 N-acetylgalactosaminyltransferase 1</fullName>
    </submittedName>
</protein>
<comment type="caution">
    <text evidence="1">The sequence shown here is derived from an EMBL/GenBank/DDBJ whole genome shotgun (WGS) entry which is preliminary data.</text>
</comment>
<dbReference type="EMBL" id="JWZT01004669">
    <property type="protein sequence ID" value="KII63431.1"/>
    <property type="molecule type" value="Genomic_DNA"/>
</dbReference>